<evidence type="ECO:0000313" key="13">
    <source>
        <dbReference type="EMBL" id="CAD7238013.1"/>
    </source>
</evidence>
<proteinExistence type="predicted"/>
<evidence type="ECO:0000256" key="9">
    <source>
        <dbReference type="ARBA" id="ARBA00022840"/>
    </source>
</evidence>
<keyword evidence="7" id="KW-0547">Nucleotide-binding</keyword>
<sequence>MIRDDERIIAANEQAHALLGQGLVGRHFITALRQPDLLDAIEASKQDGAAREADYLATSGDQDITFEVSIRPVELSDLRGIMLFFADTTPMEQAGQIRREFVTNVSHELRTPLTALLGFIETLRGPAAKQPETQERFLGIMEAEAMRMNRLVDDLLSLSRVEAEARVRPNDSVELVDLVRSSLHSLTPLAERAGVHLSQEIPDAPVIIRGDADQLRQVVINLTENAIKYSGQGTSVTLSLRPDEYEPQLREQGVRFCVTDTGPGIESHHIPRLTERFYRVDRHRSREQGGTGLGLAIVKHIVNRHRGRLRIDSGHGQGSVFTVILPVE</sequence>
<dbReference type="Pfam" id="PF02518">
    <property type="entry name" value="HATPase_c"/>
    <property type="match status" value="1"/>
</dbReference>
<keyword evidence="6" id="KW-0808">Transferase</keyword>
<dbReference type="InterPro" id="IPR005467">
    <property type="entry name" value="His_kinase_dom"/>
</dbReference>
<dbReference type="SUPFAM" id="SSF47384">
    <property type="entry name" value="Homodimeric domain of signal transducing histidine kinase"/>
    <property type="match status" value="1"/>
</dbReference>
<dbReference type="Gene3D" id="3.30.450.20">
    <property type="entry name" value="PAS domain"/>
    <property type="match status" value="1"/>
</dbReference>
<dbReference type="GO" id="GO:0016036">
    <property type="term" value="P:cellular response to phosphate starvation"/>
    <property type="evidence" value="ECO:0007669"/>
    <property type="project" value="TreeGrafter"/>
</dbReference>
<accession>A0A7R8WTR4</accession>
<dbReference type="SMART" id="SM00387">
    <property type="entry name" value="HATPase_c"/>
    <property type="match status" value="1"/>
</dbReference>
<protein>
    <recommendedName>
        <fullName evidence="3">histidine kinase</fullName>
        <ecNumber evidence="3">2.7.13.3</ecNumber>
    </recommendedName>
</protein>
<keyword evidence="4" id="KW-1003">Cell membrane</keyword>
<dbReference type="Pfam" id="PF00512">
    <property type="entry name" value="HisKA"/>
    <property type="match status" value="1"/>
</dbReference>
<name>A0A7R8WTR4_9CRUS</name>
<dbReference type="PANTHER" id="PTHR45453:SF1">
    <property type="entry name" value="PHOSPHATE REGULON SENSOR PROTEIN PHOR"/>
    <property type="match status" value="1"/>
</dbReference>
<dbReference type="CDD" id="cd00082">
    <property type="entry name" value="HisKA"/>
    <property type="match status" value="1"/>
</dbReference>
<keyword evidence="8" id="KW-0418">Kinase</keyword>
<dbReference type="AlphaFoldDB" id="A0A7R8WTR4"/>
<dbReference type="PANTHER" id="PTHR45453">
    <property type="entry name" value="PHOSPHATE REGULON SENSOR PROTEIN PHOR"/>
    <property type="match status" value="1"/>
</dbReference>
<dbReference type="GO" id="GO:0005524">
    <property type="term" value="F:ATP binding"/>
    <property type="evidence" value="ECO:0007669"/>
    <property type="project" value="UniProtKB-KW"/>
</dbReference>
<keyword evidence="5" id="KW-0597">Phosphoprotein</keyword>
<dbReference type="Gene3D" id="3.30.565.10">
    <property type="entry name" value="Histidine kinase-like ATPase, C-terminal domain"/>
    <property type="match status" value="1"/>
</dbReference>
<evidence type="ECO:0000256" key="10">
    <source>
        <dbReference type="ARBA" id="ARBA00023012"/>
    </source>
</evidence>
<evidence type="ECO:0000256" key="8">
    <source>
        <dbReference type="ARBA" id="ARBA00022777"/>
    </source>
</evidence>
<dbReference type="InterPro" id="IPR004358">
    <property type="entry name" value="Sig_transdc_His_kin-like_C"/>
</dbReference>
<evidence type="ECO:0000256" key="4">
    <source>
        <dbReference type="ARBA" id="ARBA00022475"/>
    </source>
</evidence>
<dbReference type="OrthoDB" id="18419at2759"/>
<dbReference type="GO" id="GO:0000155">
    <property type="term" value="F:phosphorelay sensor kinase activity"/>
    <property type="evidence" value="ECO:0007669"/>
    <property type="project" value="InterPro"/>
</dbReference>
<evidence type="ECO:0000256" key="6">
    <source>
        <dbReference type="ARBA" id="ARBA00022679"/>
    </source>
</evidence>
<evidence type="ECO:0000256" key="7">
    <source>
        <dbReference type="ARBA" id="ARBA00022741"/>
    </source>
</evidence>
<feature type="domain" description="Histidine kinase" evidence="12">
    <location>
        <begin position="104"/>
        <end position="328"/>
    </location>
</feature>
<gene>
    <name evidence="13" type="ORF">CTOB1V02_LOCUS15828</name>
</gene>
<dbReference type="Gene3D" id="1.10.287.130">
    <property type="match status" value="1"/>
</dbReference>
<dbReference type="InterPro" id="IPR050351">
    <property type="entry name" value="BphY/WalK/GraS-like"/>
</dbReference>
<comment type="subcellular location">
    <subcellularLocation>
        <location evidence="2">Cell membrane</location>
    </subcellularLocation>
</comment>
<dbReference type="SUPFAM" id="SSF55874">
    <property type="entry name" value="ATPase domain of HSP90 chaperone/DNA topoisomerase II/histidine kinase"/>
    <property type="match status" value="1"/>
</dbReference>
<dbReference type="GO" id="GO:0005886">
    <property type="term" value="C:plasma membrane"/>
    <property type="evidence" value="ECO:0007669"/>
    <property type="project" value="UniProtKB-SubCell"/>
</dbReference>
<dbReference type="SMART" id="SM00388">
    <property type="entry name" value="HisKA"/>
    <property type="match status" value="1"/>
</dbReference>
<keyword evidence="9" id="KW-0067">ATP-binding</keyword>
<dbReference type="PRINTS" id="PR00344">
    <property type="entry name" value="BCTRLSENSOR"/>
</dbReference>
<evidence type="ECO:0000259" key="12">
    <source>
        <dbReference type="PROSITE" id="PS50109"/>
    </source>
</evidence>
<evidence type="ECO:0000256" key="3">
    <source>
        <dbReference type="ARBA" id="ARBA00012438"/>
    </source>
</evidence>
<dbReference type="FunFam" id="1.10.287.130:FF:000008">
    <property type="entry name" value="Two-component sensor histidine kinase"/>
    <property type="match status" value="1"/>
</dbReference>
<organism evidence="13">
    <name type="scientific">Cyprideis torosa</name>
    <dbReference type="NCBI Taxonomy" id="163714"/>
    <lineage>
        <taxon>Eukaryota</taxon>
        <taxon>Metazoa</taxon>
        <taxon>Ecdysozoa</taxon>
        <taxon>Arthropoda</taxon>
        <taxon>Crustacea</taxon>
        <taxon>Oligostraca</taxon>
        <taxon>Ostracoda</taxon>
        <taxon>Podocopa</taxon>
        <taxon>Podocopida</taxon>
        <taxon>Cytherocopina</taxon>
        <taxon>Cytheroidea</taxon>
        <taxon>Cytherideidae</taxon>
        <taxon>Cyprideis</taxon>
    </lineage>
</organism>
<dbReference type="GO" id="GO:0004721">
    <property type="term" value="F:phosphoprotein phosphatase activity"/>
    <property type="evidence" value="ECO:0007669"/>
    <property type="project" value="TreeGrafter"/>
</dbReference>
<dbReference type="PROSITE" id="PS50109">
    <property type="entry name" value="HIS_KIN"/>
    <property type="match status" value="1"/>
</dbReference>
<evidence type="ECO:0000256" key="11">
    <source>
        <dbReference type="ARBA" id="ARBA00023136"/>
    </source>
</evidence>
<comment type="catalytic activity">
    <reaction evidence="1">
        <text>ATP + protein L-histidine = ADP + protein N-phospho-L-histidine.</text>
        <dbReference type="EC" id="2.7.13.3"/>
    </reaction>
</comment>
<keyword evidence="10" id="KW-0902">Two-component regulatory system</keyword>
<dbReference type="FunFam" id="3.30.565.10:FF:000006">
    <property type="entry name" value="Sensor histidine kinase WalK"/>
    <property type="match status" value="1"/>
</dbReference>
<dbReference type="InterPro" id="IPR036890">
    <property type="entry name" value="HATPase_C_sf"/>
</dbReference>
<dbReference type="EMBL" id="OB694817">
    <property type="protein sequence ID" value="CAD7238013.1"/>
    <property type="molecule type" value="Genomic_DNA"/>
</dbReference>
<dbReference type="InterPro" id="IPR003661">
    <property type="entry name" value="HisK_dim/P_dom"/>
</dbReference>
<dbReference type="InterPro" id="IPR036097">
    <property type="entry name" value="HisK_dim/P_sf"/>
</dbReference>
<evidence type="ECO:0000256" key="5">
    <source>
        <dbReference type="ARBA" id="ARBA00022553"/>
    </source>
</evidence>
<keyword evidence="11" id="KW-0472">Membrane</keyword>
<evidence type="ECO:0000256" key="1">
    <source>
        <dbReference type="ARBA" id="ARBA00000085"/>
    </source>
</evidence>
<dbReference type="InterPro" id="IPR003594">
    <property type="entry name" value="HATPase_dom"/>
</dbReference>
<evidence type="ECO:0000256" key="2">
    <source>
        <dbReference type="ARBA" id="ARBA00004236"/>
    </source>
</evidence>
<dbReference type="EC" id="2.7.13.3" evidence="3"/>
<reference evidence="13" key="1">
    <citation type="submission" date="2020-11" db="EMBL/GenBank/DDBJ databases">
        <authorList>
            <person name="Tran Van P."/>
        </authorList>
    </citation>
    <scope>NUCLEOTIDE SEQUENCE</scope>
</reference>